<sequence>MTITQTQRFQKLKTGITSVLILLVALYTLLAVTIPDRLATWIGYRPYIILTDSMKDTLPPGTLVIDRTITLDTFHTLAPGDIITFKVDDLREGEIFTHYYRELQSTPDGLWVRTQSEISDRYDDYSTIPTDVIGTVVLIIPWVGRFILFWKSPFGIMELGILGIIWVVNTLVWRRLDAAEHFEQGDLSLPKPLRLDDIHLQGGELQGVLINPNAQALTGAMMEVRVWYKKQSQADYHHLRQPMPPIPAKGKLKWHWPFEKAGQIVNYRVIITPAVQKIQEREALPCVDSV</sequence>
<accession>A0A1H4CRJ9</accession>
<dbReference type="InterPro" id="IPR019533">
    <property type="entry name" value="Peptidase_S26"/>
</dbReference>
<feature type="transmembrane region" description="Helical" evidence="1">
    <location>
        <begin position="15"/>
        <end position="35"/>
    </location>
</feature>
<protein>
    <recommendedName>
        <fullName evidence="4">Signal peptidase I</fullName>
    </recommendedName>
</protein>
<reference evidence="2 3" key="1">
    <citation type="submission" date="2016-10" db="EMBL/GenBank/DDBJ databases">
        <authorList>
            <person name="de Groot N.N."/>
        </authorList>
    </citation>
    <scope>NUCLEOTIDE SEQUENCE [LARGE SCALE GENOMIC DNA]</scope>
    <source>
        <strain evidence="2 3">SR12</strain>
    </source>
</reference>
<proteinExistence type="predicted"/>
<keyword evidence="1" id="KW-0812">Transmembrane</keyword>
<dbReference type="GO" id="GO:0006465">
    <property type="term" value="P:signal peptide processing"/>
    <property type="evidence" value="ECO:0007669"/>
    <property type="project" value="InterPro"/>
</dbReference>
<keyword evidence="3" id="KW-1185">Reference proteome</keyword>
<dbReference type="GO" id="GO:0004252">
    <property type="term" value="F:serine-type endopeptidase activity"/>
    <property type="evidence" value="ECO:0007669"/>
    <property type="project" value="InterPro"/>
</dbReference>
<gene>
    <name evidence="2" type="ORF">SAMN04515656_11725</name>
</gene>
<evidence type="ECO:0008006" key="4">
    <source>
        <dbReference type="Google" id="ProtNLM"/>
    </source>
</evidence>
<keyword evidence="1" id="KW-1133">Transmembrane helix</keyword>
<dbReference type="EMBL" id="FNRK01000017">
    <property type="protein sequence ID" value="SEA62987.1"/>
    <property type="molecule type" value="Genomic_DNA"/>
</dbReference>
<evidence type="ECO:0000256" key="1">
    <source>
        <dbReference type="SAM" id="Phobius"/>
    </source>
</evidence>
<dbReference type="Proteomes" id="UP000199394">
    <property type="component" value="Unassembled WGS sequence"/>
</dbReference>
<dbReference type="OrthoDB" id="1648066at2"/>
<evidence type="ECO:0000313" key="3">
    <source>
        <dbReference type="Proteomes" id="UP000199394"/>
    </source>
</evidence>
<organism evidence="2 3">
    <name type="scientific">Eubacterium aggregans</name>
    <dbReference type="NCBI Taxonomy" id="81409"/>
    <lineage>
        <taxon>Bacteria</taxon>
        <taxon>Bacillati</taxon>
        <taxon>Bacillota</taxon>
        <taxon>Clostridia</taxon>
        <taxon>Eubacteriales</taxon>
        <taxon>Eubacteriaceae</taxon>
        <taxon>Eubacterium</taxon>
    </lineage>
</organism>
<dbReference type="AlphaFoldDB" id="A0A1H4CRJ9"/>
<evidence type="ECO:0000313" key="2">
    <source>
        <dbReference type="EMBL" id="SEA62987.1"/>
    </source>
</evidence>
<dbReference type="RefSeq" id="WP_090308307.1">
    <property type="nucleotide sequence ID" value="NZ_FNRK01000017.1"/>
</dbReference>
<feature type="transmembrane region" description="Helical" evidence="1">
    <location>
        <begin position="154"/>
        <end position="173"/>
    </location>
</feature>
<feature type="transmembrane region" description="Helical" evidence="1">
    <location>
        <begin position="128"/>
        <end position="148"/>
    </location>
</feature>
<dbReference type="CDD" id="cd06530">
    <property type="entry name" value="S26_SPase_I"/>
    <property type="match status" value="1"/>
</dbReference>
<keyword evidence="1" id="KW-0472">Membrane</keyword>
<dbReference type="STRING" id="81409.SAMN04515656_11725"/>
<name>A0A1H4CRJ9_9FIRM</name>